<protein>
    <submittedName>
        <fullName evidence="1">Molecular chaperone</fullName>
    </submittedName>
</protein>
<gene>
    <name evidence="1" type="ORF">LZ480_05210</name>
</gene>
<dbReference type="Proteomes" id="UP001316087">
    <property type="component" value="Unassembled WGS sequence"/>
</dbReference>
<reference evidence="1 2" key="1">
    <citation type="submission" date="2022-03" db="EMBL/GenBank/DDBJ databases">
        <authorList>
            <person name="Jo J.-H."/>
            <person name="Im W.-T."/>
        </authorList>
    </citation>
    <scope>NUCLEOTIDE SEQUENCE [LARGE SCALE GENOMIC DNA]</scope>
    <source>
        <strain evidence="1 2">MA9</strain>
    </source>
</reference>
<name>A0ABS9UAC7_9BACL</name>
<dbReference type="EMBL" id="JAKZFC010000001">
    <property type="protein sequence ID" value="MCH7321286.1"/>
    <property type="molecule type" value="Genomic_DNA"/>
</dbReference>
<accession>A0ABS9UAC7</accession>
<evidence type="ECO:0000313" key="2">
    <source>
        <dbReference type="Proteomes" id="UP001316087"/>
    </source>
</evidence>
<dbReference type="RefSeq" id="WP_241368317.1">
    <property type="nucleotide sequence ID" value="NZ_JAKZFC010000001.1"/>
</dbReference>
<organism evidence="1 2">
    <name type="scientific">Solibacillus palustris</name>
    <dbReference type="NCBI Taxonomy" id="2908203"/>
    <lineage>
        <taxon>Bacteria</taxon>
        <taxon>Bacillati</taxon>
        <taxon>Bacillota</taxon>
        <taxon>Bacilli</taxon>
        <taxon>Bacillales</taxon>
        <taxon>Caryophanaceae</taxon>
        <taxon>Solibacillus</taxon>
    </lineage>
</organism>
<keyword evidence="2" id="KW-1185">Reference proteome</keyword>
<proteinExistence type="predicted"/>
<evidence type="ECO:0000313" key="1">
    <source>
        <dbReference type="EMBL" id="MCH7321286.1"/>
    </source>
</evidence>
<comment type="caution">
    <text evidence="1">The sequence shown here is derived from an EMBL/GenBank/DDBJ whole genome shotgun (WGS) entry which is preliminary data.</text>
</comment>
<sequence>MSKIASIIRQIDLAQNLLTLQFEQQRLHLSQHYLLRTLAVYQKVSLAENREQVKNTRSYMSSTND</sequence>